<dbReference type="PIRSF" id="PIRSF002162">
    <property type="entry name" value="Ribosomal_L6"/>
    <property type="match status" value="1"/>
</dbReference>
<dbReference type="InterPro" id="IPR036789">
    <property type="entry name" value="Ribosomal_uL6-like_a/b-dom_sf"/>
</dbReference>
<feature type="compositionally biased region" description="Basic residues" evidence="7">
    <location>
        <begin position="170"/>
        <end position="183"/>
    </location>
</feature>
<dbReference type="NCBIfam" id="TIGR03654">
    <property type="entry name" value="L6_bact"/>
    <property type="match status" value="1"/>
</dbReference>
<organism evidence="10">
    <name type="scientific">Candidatus Rhabdochlamydia porcellionis</name>
    <dbReference type="NCBI Taxonomy" id="225148"/>
    <lineage>
        <taxon>Bacteria</taxon>
        <taxon>Pseudomonadati</taxon>
        <taxon>Chlamydiota</taxon>
        <taxon>Chlamydiia</taxon>
        <taxon>Parachlamydiales</taxon>
        <taxon>Candidatus Rhabdochlamydiaceae</taxon>
        <taxon>Candidatus Rhabdochlamydia</taxon>
    </lineage>
</organism>
<evidence type="ECO:0000313" key="9">
    <source>
        <dbReference type="EMBL" id="QZA58318.1"/>
    </source>
</evidence>
<evidence type="ECO:0000256" key="7">
    <source>
        <dbReference type="SAM" id="MobiDB-lite"/>
    </source>
</evidence>
<reference evidence="9 11" key="2">
    <citation type="submission" date="2020-01" db="EMBL/GenBank/DDBJ databases">
        <authorList>
            <person name="Sixt B."/>
            <person name="Schulz F."/>
            <person name="Kostanjsek R."/>
            <person name="Koestlbacher S."/>
            <person name="Collingro A."/>
            <person name="Toenshoff E."/>
            <person name="Horn M."/>
        </authorList>
    </citation>
    <scope>NUCLEOTIDE SEQUENCE [LARGE SCALE GENOMIC DNA]</scope>
    <source>
        <strain evidence="9 11">15C</strain>
    </source>
</reference>
<dbReference type="InterPro" id="IPR020040">
    <property type="entry name" value="Ribosomal_uL6_a/b-dom"/>
</dbReference>
<comment type="subunit">
    <text evidence="4">Part of the 50S ribosomal subunit.</text>
</comment>
<dbReference type="InterPro" id="IPR000702">
    <property type="entry name" value="Ribosomal_uL6-like"/>
</dbReference>
<keyword evidence="11" id="KW-1185">Reference proteome</keyword>
<evidence type="ECO:0000259" key="8">
    <source>
        <dbReference type="Pfam" id="PF00347"/>
    </source>
</evidence>
<evidence type="ECO:0000313" key="10">
    <source>
        <dbReference type="EMBL" id="SDA08640.1"/>
    </source>
</evidence>
<evidence type="ECO:0000256" key="3">
    <source>
        <dbReference type="ARBA" id="ARBA00023274"/>
    </source>
</evidence>
<evidence type="ECO:0000256" key="6">
    <source>
        <dbReference type="RuleBase" id="RU003870"/>
    </source>
</evidence>
<evidence type="ECO:0000256" key="2">
    <source>
        <dbReference type="ARBA" id="ARBA00022980"/>
    </source>
</evidence>
<dbReference type="Pfam" id="PF00347">
    <property type="entry name" value="Ribosomal_L6"/>
    <property type="match status" value="2"/>
</dbReference>
<comment type="function">
    <text evidence="4 6">This protein binds to the 23S rRNA, and is important in its secondary structure. It is located near the subunit interface in the base of the L7/L12 stalk, and near the tRNA binding site of the peptidyltransferase center.</text>
</comment>
<accession>A0A1K0ITF1</accession>
<keyword evidence="4 6" id="KW-0694">RNA-binding</keyword>
<reference evidence="9 11" key="3">
    <citation type="submission" date="2021-05" db="EMBL/GenBank/DDBJ databases">
        <title>Ecology and evolution of chlamydial symbionts of arthropods.</title>
        <authorList>
            <person name="Halter T."/>
            <person name="Sixt B.S."/>
            <person name="Toenshoff E.R."/>
            <person name="Koestlbacher S."/>
            <person name="Schulz F."/>
            <person name="Kostanjsek R."/>
            <person name="Collingro A."/>
            <person name="Hendrickx F."/>
            <person name="Horn M."/>
        </authorList>
    </citation>
    <scope>NUCLEOTIDE SEQUENCE [LARGE SCALE GENOMIC DNA]</scope>
    <source>
        <strain evidence="9 11">15C</strain>
    </source>
</reference>
<dbReference type="RefSeq" id="WP_194845550.1">
    <property type="nucleotide sequence ID" value="NZ_CP075585.1"/>
</dbReference>
<dbReference type="GO" id="GO:0019843">
    <property type="term" value="F:rRNA binding"/>
    <property type="evidence" value="ECO:0007669"/>
    <property type="project" value="UniProtKB-UniRule"/>
</dbReference>
<evidence type="ECO:0000256" key="4">
    <source>
        <dbReference type="HAMAP-Rule" id="MF_01365"/>
    </source>
</evidence>
<dbReference type="GO" id="GO:0022625">
    <property type="term" value="C:cytosolic large ribosomal subunit"/>
    <property type="evidence" value="ECO:0007669"/>
    <property type="project" value="UniProtKB-UniRule"/>
</dbReference>
<gene>
    <name evidence="4 10" type="primary">rplF</name>
    <name evidence="9" type="ORF">RHAB15C_0000190</name>
</gene>
<dbReference type="HAMAP" id="MF_01365_B">
    <property type="entry name" value="Ribosomal_uL6_B"/>
    <property type="match status" value="1"/>
</dbReference>
<dbReference type="EMBL" id="LT629163">
    <property type="protein sequence ID" value="SDA08640.1"/>
    <property type="molecule type" value="Genomic_DNA"/>
</dbReference>
<dbReference type="PANTHER" id="PTHR11655:SF14">
    <property type="entry name" value="LARGE RIBOSOMAL SUBUNIT PROTEIN UL6M"/>
    <property type="match status" value="1"/>
</dbReference>
<dbReference type="PANTHER" id="PTHR11655">
    <property type="entry name" value="60S/50S RIBOSOMAL PROTEIN L6/L9"/>
    <property type="match status" value="1"/>
</dbReference>
<dbReference type="SUPFAM" id="SSF56053">
    <property type="entry name" value="Ribosomal protein L6"/>
    <property type="match status" value="2"/>
</dbReference>
<keyword evidence="2 4" id="KW-0689">Ribosomal protein</keyword>
<dbReference type="GO" id="GO:0002181">
    <property type="term" value="P:cytoplasmic translation"/>
    <property type="evidence" value="ECO:0007669"/>
    <property type="project" value="TreeGrafter"/>
</dbReference>
<feature type="compositionally biased region" description="Basic and acidic residues" evidence="7">
    <location>
        <begin position="160"/>
        <end position="169"/>
    </location>
</feature>
<dbReference type="Proteomes" id="UP000822862">
    <property type="component" value="Chromosome"/>
</dbReference>
<dbReference type="GO" id="GO:0003735">
    <property type="term" value="F:structural constituent of ribosome"/>
    <property type="evidence" value="ECO:0007669"/>
    <property type="project" value="UniProtKB-UniRule"/>
</dbReference>
<reference evidence="10" key="1">
    <citation type="submission" date="2016-09" db="EMBL/GenBank/DDBJ databases">
        <title>Marine chlamydiae encode flagella.</title>
        <authorList>
            <person name="Collingro A."/>
            <person name="Koestlbacher S."/>
            <person name="Mussmann M."/>
            <person name="Stepanauskas R."/>
            <person name="Hallam S."/>
            <person name="Horn M."/>
        </authorList>
    </citation>
    <scope>NUCLEOTIDE SEQUENCE</scope>
    <source>
        <strain evidence="10">15C</strain>
    </source>
</reference>
<dbReference type="PRINTS" id="PR00059">
    <property type="entry name" value="RIBOSOMALL6"/>
</dbReference>
<keyword evidence="4 6" id="KW-0699">rRNA-binding</keyword>
<feature type="domain" description="Large ribosomal subunit protein uL6 alpha-beta" evidence="8">
    <location>
        <begin position="13"/>
        <end position="83"/>
    </location>
</feature>
<evidence type="ECO:0000256" key="1">
    <source>
        <dbReference type="ARBA" id="ARBA00009356"/>
    </source>
</evidence>
<dbReference type="Gene3D" id="3.90.930.12">
    <property type="entry name" value="Ribosomal protein L6, alpha-beta domain"/>
    <property type="match status" value="2"/>
</dbReference>
<dbReference type="EMBL" id="CP075585">
    <property type="protein sequence ID" value="QZA58318.1"/>
    <property type="molecule type" value="Genomic_DNA"/>
</dbReference>
<feature type="region of interest" description="Disordered" evidence="7">
    <location>
        <begin position="160"/>
        <end position="183"/>
    </location>
</feature>
<evidence type="ECO:0000313" key="11">
    <source>
        <dbReference type="Proteomes" id="UP000822862"/>
    </source>
</evidence>
<dbReference type="InterPro" id="IPR002358">
    <property type="entry name" value="Ribosomal_uL6_CS"/>
</dbReference>
<evidence type="ECO:0000256" key="5">
    <source>
        <dbReference type="RuleBase" id="RU003869"/>
    </source>
</evidence>
<comment type="similarity">
    <text evidence="1 4 5">Belongs to the universal ribosomal protein uL6 family.</text>
</comment>
<sequence length="183" mass="20191">MSRLGKMPISLAGKKIDIKIQNGRIEVKGPKGELSIPAVKGILVKIENDYLFVLKDEQIEVHNKDYGLARALINNMITGVSAGFEKRLKLEGVGYRAQIKGNMLDLQIGRSHPTELLIPEGIKVTVEKGVLIIIEGINKFLVGHFAAEIRAEKKPEPYKGKGIRYEKEHVRKKAGKAAKGKTG</sequence>
<dbReference type="FunFam" id="3.90.930.12:FF:000001">
    <property type="entry name" value="50S ribosomal protein L6"/>
    <property type="match status" value="1"/>
</dbReference>
<name>A0A1K0ITF1_9BACT</name>
<protein>
    <recommendedName>
        <fullName evidence="4">Large ribosomal subunit protein uL6</fullName>
    </recommendedName>
</protein>
<proteinExistence type="inferred from homology"/>
<keyword evidence="3 4" id="KW-0687">Ribonucleoprotein</keyword>
<dbReference type="AlphaFoldDB" id="A0A1K0ITF1"/>
<dbReference type="InterPro" id="IPR019906">
    <property type="entry name" value="Ribosomal_uL6_bac-type"/>
</dbReference>
<dbReference type="PROSITE" id="PS00525">
    <property type="entry name" value="RIBOSOMAL_L6_1"/>
    <property type="match status" value="1"/>
</dbReference>
<feature type="domain" description="Large ribosomal subunit protein uL6 alpha-beta" evidence="8">
    <location>
        <begin position="92"/>
        <end position="165"/>
    </location>
</feature>